<evidence type="ECO:0000313" key="9">
    <source>
        <dbReference type="Proteomes" id="UP000094463"/>
    </source>
</evidence>
<dbReference type="Gene3D" id="1.20.1250.20">
    <property type="entry name" value="MFS general substrate transporter like domains"/>
    <property type="match status" value="1"/>
</dbReference>
<accession>A0A1D7QWI8</accession>
<dbReference type="OrthoDB" id="2403626at2"/>
<keyword evidence="4 6" id="KW-1133">Transmembrane helix</keyword>
<dbReference type="PANTHER" id="PTHR42718">
    <property type="entry name" value="MAJOR FACILITATOR SUPERFAMILY MULTIDRUG TRANSPORTER MFSC"/>
    <property type="match status" value="1"/>
</dbReference>
<reference evidence="8 9" key="1">
    <citation type="submission" date="2015-08" db="EMBL/GenBank/DDBJ databases">
        <title>The complete genome sequence of Bacillus beveridgei MLTeJB.</title>
        <authorList>
            <person name="Hanson T.E."/>
            <person name="Mesa C."/>
            <person name="Basesman S.M."/>
            <person name="Oremland R.S."/>
        </authorList>
    </citation>
    <scope>NUCLEOTIDE SEQUENCE [LARGE SCALE GENOMIC DNA]</scope>
    <source>
        <strain evidence="8 9">MLTeJB</strain>
    </source>
</reference>
<gene>
    <name evidence="8" type="primary">tetB</name>
    <name evidence="8" type="ORF">BBEV_2006</name>
</gene>
<evidence type="ECO:0000259" key="7">
    <source>
        <dbReference type="PROSITE" id="PS50850"/>
    </source>
</evidence>
<name>A0A1D7QWI8_9BACI</name>
<dbReference type="Pfam" id="PF07690">
    <property type="entry name" value="MFS_1"/>
    <property type="match status" value="1"/>
</dbReference>
<dbReference type="PROSITE" id="PS50850">
    <property type="entry name" value="MFS"/>
    <property type="match status" value="1"/>
</dbReference>
<dbReference type="InterPro" id="IPR036259">
    <property type="entry name" value="MFS_trans_sf"/>
</dbReference>
<feature type="transmembrane region" description="Helical" evidence="6">
    <location>
        <begin position="325"/>
        <end position="358"/>
    </location>
</feature>
<evidence type="ECO:0000256" key="5">
    <source>
        <dbReference type="ARBA" id="ARBA00023136"/>
    </source>
</evidence>
<dbReference type="PANTHER" id="PTHR42718:SF9">
    <property type="entry name" value="MAJOR FACILITATOR SUPERFAMILY MULTIDRUG TRANSPORTER MFSC"/>
    <property type="match status" value="1"/>
</dbReference>
<evidence type="ECO:0000256" key="3">
    <source>
        <dbReference type="ARBA" id="ARBA00022692"/>
    </source>
</evidence>
<feature type="transmembrane region" description="Helical" evidence="6">
    <location>
        <begin position="48"/>
        <end position="68"/>
    </location>
</feature>
<feature type="transmembrane region" description="Helical" evidence="6">
    <location>
        <begin position="80"/>
        <end position="99"/>
    </location>
</feature>
<evidence type="ECO:0000256" key="2">
    <source>
        <dbReference type="ARBA" id="ARBA00022448"/>
    </source>
</evidence>
<organism evidence="8 9">
    <name type="scientific">Salisediminibacterium beveridgei</name>
    <dbReference type="NCBI Taxonomy" id="632773"/>
    <lineage>
        <taxon>Bacteria</taxon>
        <taxon>Bacillati</taxon>
        <taxon>Bacillota</taxon>
        <taxon>Bacilli</taxon>
        <taxon>Bacillales</taxon>
        <taxon>Bacillaceae</taxon>
        <taxon>Salisediminibacterium</taxon>
    </lineage>
</organism>
<evidence type="ECO:0000256" key="6">
    <source>
        <dbReference type="SAM" id="Phobius"/>
    </source>
</evidence>
<feature type="transmembrane region" description="Helical" evidence="6">
    <location>
        <begin position="14"/>
        <end position="36"/>
    </location>
</feature>
<feature type="transmembrane region" description="Helical" evidence="6">
    <location>
        <begin position="255"/>
        <end position="276"/>
    </location>
</feature>
<dbReference type="PATRIC" id="fig|632773.3.peg.2105"/>
<feature type="transmembrane region" description="Helical" evidence="6">
    <location>
        <begin position="283"/>
        <end position="305"/>
    </location>
</feature>
<feature type="transmembrane region" description="Helical" evidence="6">
    <location>
        <begin position="165"/>
        <end position="182"/>
    </location>
</feature>
<dbReference type="Proteomes" id="UP000094463">
    <property type="component" value="Chromosome"/>
</dbReference>
<dbReference type="CDD" id="cd17321">
    <property type="entry name" value="MFS_MMR_MDR_like"/>
    <property type="match status" value="1"/>
</dbReference>
<keyword evidence="3 6" id="KW-0812">Transmembrane</keyword>
<comment type="subcellular location">
    <subcellularLocation>
        <location evidence="1">Cell membrane</location>
        <topology evidence="1">Multi-pass membrane protein</topology>
    </subcellularLocation>
</comment>
<dbReference type="RefSeq" id="WP_084007338.1">
    <property type="nucleotide sequence ID" value="NZ_CP012502.1"/>
</dbReference>
<feature type="transmembrane region" description="Helical" evidence="6">
    <location>
        <begin position="137"/>
        <end position="159"/>
    </location>
</feature>
<dbReference type="Gene3D" id="1.20.1720.10">
    <property type="entry name" value="Multidrug resistance protein D"/>
    <property type="match status" value="1"/>
</dbReference>
<feature type="transmembrane region" description="Helical" evidence="6">
    <location>
        <begin position="105"/>
        <end position="125"/>
    </location>
</feature>
<dbReference type="AlphaFoldDB" id="A0A1D7QWI8"/>
<evidence type="ECO:0000256" key="4">
    <source>
        <dbReference type="ARBA" id="ARBA00022989"/>
    </source>
</evidence>
<dbReference type="PRINTS" id="PR01036">
    <property type="entry name" value="TCRTETB"/>
</dbReference>
<keyword evidence="9" id="KW-1185">Reference proteome</keyword>
<feature type="transmembrane region" description="Helical" evidence="6">
    <location>
        <begin position="423"/>
        <end position="447"/>
    </location>
</feature>
<feature type="domain" description="Major facilitator superfamily (MFS) profile" evidence="7">
    <location>
        <begin position="14"/>
        <end position="451"/>
    </location>
</feature>
<keyword evidence="5 6" id="KW-0472">Membrane</keyword>
<dbReference type="InterPro" id="IPR011701">
    <property type="entry name" value="MFS"/>
</dbReference>
<proteinExistence type="predicted"/>
<dbReference type="KEGG" id="bbev:BBEV_2006"/>
<feature type="transmembrane region" description="Helical" evidence="6">
    <location>
        <begin position="379"/>
        <end position="403"/>
    </location>
</feature>
<protein>
    <submittedName>
        <fullName evidence="8">Major facilitator family transporter</fullName>
    </submittedName>
</protein>
<sequence length="457" mass="49173">MSEPILTKNQKNKLIAVIAVLLTFTVMNGTMFNVAIPDISEEFQLLPSQVAWVMTGYILVFAIGSLMYGKLADQYPIKRLMTIGIILFSTGALIGLFSGSFAMLLAARIIQAMGGATIPALAFIIPARFMPEDRGRVFGIVSSTVAFASGVGPIMGGTIGGTFDWRLLFIFSILAIFTIPLLRKWIPDEETRPGSTDIPGAIFIASAVAFFLISITSFSVIWLTSSLAAFLLFIWRIRTFHTPFVDPAIFKDVRYMAVIATSFLSTSAMFGMIFVVPIMARSVYDLSTIQIGMLLFPGAMTAGLIGQFGGKLTDRHGPEPVLKTALVIAITGSTLIAALIGVPPIVLAMAIVIQYAAFPLIQTSTASLLTTLVPVEKTGVGIGFFNLMNFMSGAISSAVFGAFLDLGSIQFSLLPIAIHSEFALYSTLFTILGLLALSAMMLFTSIFKMKKTPNKVV</sequence>
<dbReference type="EMBL" id="CP012502">
    <property type="protein sequence ID" value="AOM83366.1"/>
    <property type="molecule type" value="Genomic_DNA"/>
</dbReference>
<feature type="transmembrane region" description="Helical" evidence="6">
    <location>
        <begin position="202"/>
        <end position="235"/>
    </location>
</feature>
<dbReference type="GO" id="GO:0005886">
    <property type="term" value="C:plasma membrane"/>
    <property type="evidence" value="ECO:0007669"/>
    <property type="project" value="UniProtKB-SubCell"/>
</dbReference>
<evidence type="ECO:0000313" key="8">
    <source>
        <dbReference type="EMBL" id="AOM83366.1"/>
    </source>
</evidence>
<keyword evidence="2" id="KW-0813">Transport</keyword>
<dbReference type="SUPFAM" id="SSF103473">
    <property type="entry name" value="MFS general substrate transporter"/>
    <property type="match status" value="1"/>
</dbReference>
<dbReference type="InterPro" id="IPR020846">
    <property type="entry name" value="MFS_dom"/>
</dbReference>
<dbReference type="GO" id="GO:0022857">
    <property type="term" value="F:transmembrane transporter activity"/>
    <property type="evidence" value="ECO:0007669"/>
    <property type="project" value="InterPro"/>
</dbReference>
<evidence type="ECO:0000256" key="1">
    <source>
        <dbReference type="ARBA" id="ARBA00004651"/>
    </source>
</evidence>